<gene>
    <name evidence="2" type="ORF">LTR97_002349</name>
</gene>
<dbReference type="Proteomes" id="UP001310594">
    <property type="component" value="Unassembled WGS sequence"/>
</dbReference>
<evidence type="ECO:0000256" key="1">
    <source>
        <dbReference type="SAM" id="SignalP"/>
    </source>
</evidence>
<evidence type="ECO:0000313" key="2">
    <source>
        <dbReference type="EMBL" id="KAK5705232.1"/>
    </source>
</evidence>
<proteinExistence type="predicted"/>
<protein>
    <submittedName>
        <fullName evidence="2">Uncharacterized protein</fullName>
    </submittedName>
</protein>
<keyword evidence="1" id="KW-0732">Signal</keyword>
<dbReference type="EMBL" id="JAVRQU010000003">
    <property type="protein sequence ID" value="KAK5705232.1"/>
    <property type="molecule type" value="Genomic_DNA"/>
</dbReference>
<evidence type="ECO:0000313" key="3">
    <source>
        <dbReference type="Proteomes" id="UP001310594"/>
    </source>
</evidence>
<reference evidence="2" key="1">
    <citation type="submission" date="2023-08" db="EMBL/GenBank/DDBJ databases">
        <title>Black Yeasts Isolated from many extreme environments.</title>
        <authorList>
            <person name="Coleine C."/>
            <person name="Stajich J.E."/>
            <person name="Selbmann L."/>
        </authorList>
    </citation>
    <scope>NUCLEOTIDE SEQUENCE</scope>
    <source>
        <strain evidence="2">CCFEE 5810</strain>
    </source>
</reference>
<accession>A0AAN7WHK9</accession>
<feature type="signal peptide" evidence="1">
    <location>
        <begin position="1"/>
        <end position="18"/>
    </location>
</feature>
<dbReference type="AlphaFoldDB" id="A0AAN7WHK9"/>
<name>A0AAN7WHK9_9PEZI</name>
<feature type="chain" id="PRO_5042986450" evidence="1">
    <location>
        <begin position="19"/>
        <end position="207"/>
    </location>
</feature>
<sequence>MKSFTAISIIALAAAAVARPSPGMLARQADTCILDTNTKPVNSQIGASIQQWNDDVNFVNAFLDEAAAFSPDDLHDAADNALTHALDEPCQLGTLTAVVNGASGASLCATQDLSSIFGDHVITNLKNIIANPTDTATVNAAIQDINNFRCCSVLPDASILWTDSAKLAGLSGFPTTAQLPQACSTITCQQSFSGGCQSEFDPLSPGS</sequence>
<comment type="caution">
    <text evidence="2">The sequence shown here is derived from an EMBL/GenBank/DDBJ whole genome shotgun (WGS) entry which is preliminary data.</text>
</comment>
<organism evidence="2 3">
    <name type="scientific">Elasticomyces elasticus</name>
    <dbReference type="NCBI Taxonomy" id="574655"/>
    <lineage>
        <taxon>Eukaryota</taxon>
        <taxon>Fungi</taxon>
        <taxon>Dikarya</taxon>
        <taxon>Ascomycota</taxon>
        <taxon>Pezizomycotina</taxon>
        <taxon>Dothideomycetes</taxon>
        <taxon>Dothideomycetidae</taxon>
        <taxon>Mycosphaerellales</taxon>
        <taxon>Teratosphaeriaceae</taxon>
        <taxon>Elasticomyces</taxon>
    </lineage>
</organism>